<gene>
    <name evidence="2" type="ORF">SORBI_3009G158150</name>
</gene>
<accession>A0A1Z5R2W1</accession>
<dbReference type="InParanoid" id="A0A1Z5R2W1"/>
<feature type="region of interest" description="Disordered" evidence="1">
    <location>
        <begin position="123"/>
        <end position="196"/>
    </location>
</feature>
<sequence>MHVLAVRSAEATLCVLPFAWSPMSRPGPWKGREIRGVCGCERMLWGREKAEGTEEEEQGEVRTVYVGDGRGIVPSTVDSEDGVDVGEFHGLFPRAAPTFGAFANLQISHGGLTPQQAPPAFAVRPGTPPAAARPAFSGSPPAPPFMRAPTAATSASPPFGGQPRVVSPPPFEAGGGGGGALGAASQPPPSSPTLQL</sequence>
<evidence type="ECO:0000313" key="2">
    <source>
        <dbReference type="EMBL" id="OQU78118.1"/>
    </source>
</evidence>
<evidence type="ECO:0000256" key="1">
    <source>
        <dbReference type="SAM" id="MobiDB-lite"/>
    </source>
</evidence>
<reference evidence="2 3" key="1">
    <citation type="journal article" date="2009" name="Nature">
        <title>The Sorghum bicolor genome and the diversification of grasses.</title>
        <authorList>
            <person name="Paterson A.H."/>
            <person name="Bowers J.E."/>
            <person name="Bruggmann R."/>
            <person name="Dubchak I."/>
            <person name="Grimwood J."/>
            <person name="Gundlach H."/>
            <person name="Haberer G."/>
            <person name="Hellsten U."/>
            <person name="Mitros T."/>
            <person name="Poliakov A."/>
            <person name="Schmutz J."/>
            <person name="Spannagl M."/>
            <person name="Tang H."/>
            <person name="Wang X."/>
            <person name="Wicker T."/>
            <person name="Bharti A.K."/>
            <person name="Chapman J."/>
            <person name="Feltus F.A."/>
            <person name="Gowik U."/>
            <person name="Grigoriev I.V."/>
            <person name="Lyons E."/>
            <person name="Maher C.A."/>
            <person name="Martis M."/>
            <person name="Narechania A."/>
            <person name="Otillar R.P."/>
            <person name="Penning B.W."/>
            <person name="Salamov A.A."/>
            <person name="Wang Y."/>
            <person name="Zhang L."/>
            <person name="Carpita N.C."/>
            <person name="Freeling M."/>
            <person name="Gingle A.R."/>
            <person name="Hash C.T."/>
            <person name="Keller B."/>
            <person name="Klein P."/>
            <person name="Kresovich S."/>
            <person name="McCann M.C."/>
            <person name="Ming R."/>
            <person name="Peterson D.G."/>
            <person name="Mehboob-ur-Rahman"/>
            <person name="Ware D."/>
            <person name="Westhoff P."/>
            <person name="Mayer K.F."/>
            <person name="Messing J."/>
            <person name="Rokhsar D.S."/>
        </authorList>
    </citation>
    <scope>NUCLEOTIDE SEQUENCE [LARGE SCALE GENOMIC DNA]</scope>
    <source>
        <strain evidence="3">cv. BTx623</strain>
    </source>
</reference>
<feature type="compositionally biased region" description="Low complexity" evidence="1">
    <location>
        <begin position="148"/>
        <end position="158"/>
    </location>
</feature>
<dbReference type="EMBL" id="CM000768">
    <property type="protein sequence ID" value="OQU78118.1"/>
    <property type="molecule type" value="Genomic_DNA"/>
</dbReference>
<dbReference type="Proteomes" id="UP000000768">
    <property type="component" value="Chromosome 9"/>
</dbReference>
<proteinExistence type="predicted"/>
<keyword evidence="3" id="KW-1185">Reference proteome</keyword>
<feature type="compositionally biased region" description="Pro residues" evidence="1">
    <location>
        <begin position="186"/>
        <end position="196"/>
    </location>
</feature>
<feature type="compositionally biased region" description="Low complexity" evidence="1">
    <location>
        <begin position="123"/>
        <end position="139"/>
    </location>
</feature>
<dbReference type="Gramene" id="OQU78118">
    <property type="protein sequence ID" value="OQU78118"/>
    <property type="gene ID" value="SORBI_3009G158150"/>
</dbReference>
<dbReference type="AlphaFoldDB" id="A0A1Z5R2W1"/>
<evidence type="ECO:0000313" key="3">
    <source>
        <dbReference type="Proteomes" id="UP000000768"/>
    </source>
</evidence>
<protein>
    <submittedName>
        <fullName evidence="2">Uncharacterized protein</fullName>
    </submittedName>
</protein>
<reference evidence="3" key="2">
    <citation type="journal article" date="2018" name="Plant J.">
        <title>The Sorghum bicolor reference genome: improved assembly, gene annotations, a transcriptome atlas, and signatures of genome organization.</title>
        <authorList>
            <person name="McCormick R.F."/>
            <person name="Truong S.K."/>
            <person name="Sreedasyam A."/>
            <person name="Jenkins J."/>
            <person name="Shu S."/>
            <person name="Sims D."/>
            <person name="Kennedy M."/>
            <person name="Amirebrahimi M."/>
            <person name="Weers B.D."/>
            <person name="McKinley B."/>
            <person name="Mattison A."/>
            <person name="Morishige D.T."/>
            <person name="Grimwood J."/>
            <person name="Schmutz J."/>
            <person name="Mullet J.E."/>
        </authorList>
    </citation>
    <scope>NUCLEOTIDE SEQUENCE [LARGE SCALE GENOMIC DNA]</scope>
    <source>
        <strain evidence="3">cv. BTx623</strain>
    </source>
</reference>
<organism evidence="2 3">
    <name type="scientific">Sorghum bicolor</name>
    <name type="common">Sorghum</name>
    <name type="synonym">Sorghum vulgare</name>
    <dbReference type="NCBI Taxonomy" id="4558"/>
    <lineage>
        <taxon>Eukaryota</taxon>
        <taxon>Viridiplantae</taxon>
        <taxon>Streptophyta</taxon>
        <taxon>Embryophyta</taxon>
        <taxon>Tracheophyta</taxon>
        <taxon>Spermatophyta</taxon>
        <taxon>Magnoliopsida</taxon>
        <taxon>Liliopsida</taxon>
        <taxon>Poales</taxon>
        <taxon>Poaceae</taxon>
        <taxon>PACMAD clade</taxon>
        <taxon>Panicoideae</taxon>
        <taxon>Andropogonodae</taxon>
        <taxon>Andropogoneae</taxon>
        <taxon>Sorghinae</taxon>
        <taxon>Sorghum</taxon>
    </lineage>
</organism>
<name>A0A1Z5R2W1_SORBI</name>